<dbReference type="PIRSF" id="PIRSF000641">
    <property type="entry name" value="SRK"/>
    <property type="match status" value="1"/>
</dbReference>
<keyword evidence="5 17" id="KW-0812">Transmembrane</keyword>
<dbReference type="Pfam" id="PF07714">
    <property type="entry name" value="PK_Tyr_Ser-Thr"/>
    <property type="match status" value="1"/>
</dbReference>
<keyword evidence="9 16" id="KW-0067">ATP-binding</keyword>
<evidence type="ECO:0000256" key="15">
    <source>
        <dbReference type="ARBA" id="ARBA00048679"/>
    </source>
</evidence>
<dbReference type="PROSITE" id="PS50948">
    <property type="entry name" value="PAN"/>
    <property type="match status" value="1"/>
</dbReference>
<keyword evidence="7 16" id="KW-0547">Nucleotide-binding</keyword>
<dbReference type="CDD" id="cd00028">
    <property type="entry name" value="B_lectin"/>
    <property type="match status" value="1"/>
</dbReference>
<dbReference type="PROSITE" id="PS00108">
    <property type="entry name" value="PROTEIN_KINASE_ST"/>
    <property type="match status" value="1"/>
</dbReference>
<keyword evidence="2" id="KW-1003">Cell membrane</keyword>
<dbReference type="InterPro" id="IPR024171">
    <property type="entry name" value="SRK-like_kinase"/>
</dbReference>
<dbReference type="Gene3D" id="1.10.510.10">
    <property type="entry name" value="Transferase(Phosphotransferase) domain 1"/>
    <property type="match status" value="1"/>
</dbReference>
<dbReference type="EC" id="2.7.11.1" evidence="16"/>
<keyword evidence="6 18" id="KW-0732">Signal</keyword>
<comment type="catalytic activity">
    <reaction evidence="15 16">
        <text>L-seryl-[protein] + ATP = O-phospho-L-seryl-[protein] + ADP + H(+)</text>
        <dbReference type="Rhea" id="RHEA:17989"/>
        <dbReference type="Rhea" id="RHEA-COMP:9863"/>
        <dbReference type="Rhea" id="RHEA-COMP:11604"/>
        <dbReference type="ChEBI" id="CHEBI:15378"/>
        <dbReference type="ChEBI" id="CHEBI:29999"/>
        <dbReference type="ChEBI" id="CHEBI:30616"/>
        <dbReference type="ChEBI" id="CHEBI:83421"/>
        <dbReference type="ChEBI" id="CHEBI:456216"/>
        <dbReference type="EC" id="2.7.11.1"/>
    </reaction>
</comment>
<dbReference type="OrthoDB" id="1934880at2759"/>
<dbReference type="PROSITE" id="PS50011">
    <property type="entry name" value="PROTEIN_KINASE_DOM"/>
    <property type="match status" value="1"/>
</dbReference>
<proteinExistence type="inferred from homology"/>
<comment type="caution">
    <text evidence="22">The sequence shown here is derived from an EMBL/GenBank/DDBJ whole genome shotgun (WGS) entry which is preliminary data.</text>
</comment>
<gene>
    <name evidence="22" type="ORF">CDL12_24894</name>
</gene>
<evidence type="ECO:0000256" key="6">
    <source>
        <dbReference type="ARBA" id="ARBA00022729"/>
    </source>
</evidence>
<dbReference type="InterPro" id="IPR003609">
    <property type="entry name" value="Pan_app"/>
</dbReference>
<dbReference type="InterPro" id="IPR000858">
    <property type="entry name" value="S_locus_glycoprot_dom"/>
</dbReference>
<dbReference type="CDD" id="cd01098">
    <property type="entry name" value="PAN_AP_plant"/>
    <property type="match status" value="1"/>
</dbReference>
<comment type="catalytic activity">
    <reaction evidence="14 16">
        <text>L-threonyl-[protein] + ATP = O-phospho-L-threonyl-[protein] + ADP + H(+)</text>
        <dbReference type="Rhea" id="RHEA:46608"/>
        <dbReference type="Rhea" id="RHEA-COMP:11060"/>
        <dbReference type="Rhea" id="RHEA-COMP:11605"/>
        <dbReference type="ChEBI" id="CHEBI:15378"/>
        <dbReference type="ChEBI" id="CHEBI:30013"/>
        <dbReference type="ChEBI" id="CHEBI:30616"/>
        <dbReference type="ChEBI" id="CHEBI:61977"/>
        <dbReference type="ChEBI" id="CHEBI:456216"/>
        <dbReference type="EC" id="2.7.11.1"/>
    </reaction>
</comment>
<dbReference type="FunFam" id="1.10.510.10:FF:000467">
    <property type="entry name" value="Liguleless narrow1"/>
    <property type="match status" value="1"/>
</dbReference>
<dbReference type="GO" id="GO:0005524">
    <property type="term" value="F:ATP binding"/>
    <property type="evidence" value="ECO:0007669"/>
    <property type="project" value="UniProtKB-KW"/>
</dbReference>
<dbReference type="SMART" id="SM00108">
    <property type="entry name" value="B_lectin"/>
    <property type="match status" value="1"/>
</dbReference>
<evidence type="ECO:0000256" key="7">
    <source>
        <dbReference type="ARBA" id="ARBA00022741"/>
    </source>
</evidence>
<evidence type="ECO:0000256" key="17">
    <source>
        <dbReference type="SAM" id="Phobius"/>
    </source>
</evidence>
<dbReference type="Pfam" id="PF01453">
    <property type="entry name" value="B_lectin"/>
    <property type="match status" value="1"/>
</dbReference>
<dbReference type="PROSITE" id="PS51257">
    <property type="entry name" value="PROKAR_LIPOPROTEIN"/>
    <property type="match status" value="1"/>
</dbReference>
<dbReference type="InterPro" id="IPR021820">
    <property type="entry name" value="S-locus_recpt_kinase_C"/>
</dbReference>
<dbReference type="FunFam" id="3.30.200.20:FF:000195">
    <property type="entry name" value="G-type lectin S-receptor-like serine/threonine-protein kinase"/>
    <property type="match status" value="1"/>
</dbReference>
<evidence type="ECO:0000313" key="22">
    <source>
        <dbReference type="EMBL" id="PIN02587.1"/>
    </source>
</evidence>
<protein>
    <recommendedName>
        <fullName evidence="16">Receptor-like serine/threonine-protein kinase</fullName>
        <ecNumber evidence="16">2.7.11.1</ecNumber>
    </recommendedName>
</protein>
<evidence type="ECO:0000259" key="20">
    <source>
        <dbReference type="PROSITE" id="PS50927"/>
    </source>
</evidence>
<keyword evidence="8 16" id="KW-0418">Kinase</keyword>
<keyword evidence="23" id="KW-1185">Reference proteome</keyword>
<evidence type="ECO:0000313" key="23">
    <source>
        <dbReference type="Proteomes" id="UP000231279"/>
    </source>
</evidence>
<keyword evidence="13" id="KW-0325">Glycoprotein</keyword>
<evidence type="ECO:0000256" key="1">
    <source>
        <dbReference type="ARBA" id="ARBA00004251"/>
    </source>
</evidence>
<evidence type="ECO:0000256" key="13">
    <source>
        <dbReference type="ARBA" id="ARBA00023180"/>
    </source>
</evidence>
<dbReference type="STRING" id="429701.A0A2G9GBC9"/>
<keyword evidence="4 16" id="KW-0808">Transferase</keyword>
<dbReference type="GO" id="GO:0106310">
    <property type="term" value="F:protein serine kinase activity"/>
    <property type="evidence" value="ECO:0007669"/>
    <property type="project" value="RHEA"/>
</dbReference>
<evidence type="ECO:0000256" key="11">
    <source>
        <dbReference type="ARBA" id="ARBA00023136"/>
    </source>
</evidence>
<evidence type="ECO:0000256" key="4">
    <source>
        <dbReference type="ARBA" id="ARBA00022679"/>
    </source>
</evidence>
<comment type="subcellular location">
    <subcellularLocation>
        <location evidence="1">Cell membrane</location>
        <topology evidence="1">Single-pass type I membrane protein</topology>
    </subcellularLocation>
</comment>
<reference evidence="23" key="1">
    <citation type="journal article" date="2018" name="Gigascience">
        <title>Genome assembly of the Pink Ipe (Handroanthus impetiginosus, Bignoniaceae), a highly valued, ecologically keystone Neotropical timber forest tree.</title>
        <authorList>
            <person name="Silva-Junior O.B."/>
            <person name="Grattapaglia D."/>
            <person name="Novaes E."/>
            <person name="Collevatti R.G."/>
        </authorList>
    </citation>
    <scope>NUCLEOTIDE SEQUENCE [LARGE SCALE GENOMIC DNA]</scope>
    <source>
        <strain evidence="23">cv. UFG-1</strain>
    </source>
</reference>
<keyword evidence="10 17" id="KW-1133">Transmembrane helix</keyword>
<dbReference type="InterPro" id="IPR011009">
    <property type="entry name" value="Kinase-like_dom_sf"/>
</dbReference>
<feature type="domain" description="Apple" evidence="21">
    <location>
        <begin position="346"/>
        <end position="429"/>
    </location>
</feature>
<evidence type="ECO:0000256" key="9">
    <source>
        <dbReference type="ARBA" id="ARBA00022840"/>
    </source>
</evidence>
<evidence type="ECO:0000259" key="19">
    <source>
        <dbReference type="PROSITE" id="PS50011"/>
    </source>
</evidence>
<dbReference type="InterPro" id="IPR001480">
    <property type="entry name" value="Bulb-type_lectin_dom"/>
</dbReference>
<dbReference type="SMART" id="SM00473">
    <property type="entry name" value="PAN_AP"/>
    <property type="match status" value="1"/>
</dbReference>
<dbReference type="PROSITE" id="PS50927">
    <property type="entry name" value="BULB_LECTIN"/>
    <property type="match status" value="1"/>
</dbReference>
<dbReference type="PANTHER" id="PTHR27002">
    <property type="entry name" value="RECEPTOR-LIKE SERINE/THREONINE-PROTEIN KINASE SD1-8"/>
    <property type="match status" value="1"/>
</dbReference>
<dbReference type="SUPFAM" id="SSF56112">
    <property type="entry name" value="Protein kinase-like (PK-like)"/>
    <property type="match status" value="1"/>
</dbReference>
<dbReference type="InterPro" id="IPR001245">
    <property type="entry name" value="Ser-Thr/Tyr_kinase_cat_dom"/>
</dbReference>
<dbReference type="Gene3D" id="3.30.200.20">
    <property type="entry name" value="Phosphorylase Kinase, domain 1"/>
    <property type="match status" value="1"/>
</dbReference>
<feature type="domain" description="Protein kinase" evidence="19">
    <location>
        <begin position="519"/>
        <end position="770"/>
    </location>
</feature>
<feature type="domain" description="Bulb-type lectin" evidence="20">
    <location>
        <begin position="31"/>
        <end position="153"/>
    </location>
</feature>
<dbReference type="GO" id="GO:0048544">
    <property type="term" value="P:recognition of pollen"/>
    <property type="evidence" value="ECO:0007669"/>
    <property type="project" value="InterPro"/>
</dbReference>
<dbReference type="Proteomes" id="UP000231279">
    <property type="component" value="Unassembled WGS sequence"/>
</dbReference>
<dbReference type="EMBL" id="NKXS01005852">
    <property type="protein sequence ID" value="PIN02587.1"/>
    <property type="molecule type" value="Genomic_DNA"/>
</dbReference>
<evidence type="ECO:0000256" key="5">
    <source>
        <dbReference type="ARBA" id="ARBA00022692"/>
    </source>
</evidence>
<dbReference type="AlphaFoldDB" id="A0A2G9GBC9"/>
<evidence type="ECO:0000256" key="12">
    <source>
        <dbReference type="ARBA" id="ARBA00023157"/>
    </source>
</evidence>
<evidence type="ECO:0000256" key="16">
    <source>
        <dbReference type="PIRNR" id="PIRNR000641"/>
    </source>
</evidence>
<comment type="similarity">
    <text evidence="16">Belongs to the protein kinase superfamily. Ser/Thr protein kinase family.</text>
</comment>
<dbReference type="SMART" id="SM00220">
    <property type="entry name" value="S_TKc"/>
    <property type="match status" value="1"/>
</dbReference>
<organism evidence="22 23">
    <name type="scientific">Handroanthus impetiginosus</name>
    <dbReference type="NCBI Taxonomy" id="429701"/>
    <lineage>
        <taxon>Eukaryota</taxon>
        <taxon>Viridiplantae</taxon>
        <taxon>Streptophyta</taxon>
        <taxon>Embryophyta</taxon>
        <taxon>Tracheophyta</taxon>
        <taxon>Spermatophyta</taxon>
        <taxon>Magnoliopsida</taxon>
        <taxon>eudicotyledons</taxon>
        <taxon>Gunneridae</taxon>
        <taxon>Pentapetalae</taxon>
        <taxon>asterids</taxon>
        <taxon>lamiids</taxon>
        <taxon>Lamiales</taxon>
        <taxon>Bignoniaceae</taxon>
        <taxon>Crescentiina</taxon>
        <taxon>Tabebuia alliance</taxon>
        <taxon>Handroanthus</taxon>
    </lineage>
</organism>
<dbReference type="CDD" id="cd14066">
    <property type="entry name" value="STKc_IRAK"/>
    <property type="match status" value="1"/>
</dbReference>
<evidence type="ECO:0000256" key="3">
    <source>
        <dbReference type="ARBA" id="ARBA00022527"/>
    </source>
</evidence>
<evidence type="ECO:0000256" key="8">
    <source>
        <dbReference type="ARBA" id="ARBA00022777"/>
    </source>
</evidence>
<evidence type="ECO:0000256" key="18">
    <source>
        <dbReference type="SAM" id="SignalP"/>
    </source>
</evidence>
<dbReference type="InterPro" id="IPR008271">
    <property type="entry name" value="Ser/Thr_kinase_AS"/>
</dbReference>
<dbReference type="PANTHER" id="PTHR27002:SF1082">
    <property type="entry name" value="OS06G0693000 PROTEIN"/>
    <property type="match status" value="1"/>
</dbReference>
<dbReference type="GO" id="GO:0005886">
    <property type="term" value="C:plasma membrane"/>
    <property type="evidence" value="ECO:0007669"/>
    <property type="project" value="UniProtKB-SubCell"/>
</dbReference>
<dbReference type="Pfam" id="PF00954">
    <property type="entry name" value="S_locus_glycop"/>
    <property type="match status" value="1"/>
</dbReference>
<evidence type="ECO:0000259" key="21">
    <source>
        <dbReference type="PROSITE" id="PS50948"/>
    </source>
</evidence>
<name>A0A2G9GBC9_9LAMI</name>
<dbReference type="Pfam" id="PF08276">
    <property type="entry name" value="PAN_2"/>
    <property type="match status" value="1"/>
</dbReference>
<dbReference type="Pfam" id="PF11883">
    <property type="entry name" value="DUF3403"/>
    <property type="match status" value="1"/>
</dbReference>
<accession>A0A2G9GBC9</accession>
<keyword evidence="3 16" id="KW-0723">Serine/threonine-protein kinase</keyword>
<feature type="chain" id="PRO_5013627834" description="Receptor-like serine/threonine-protein kinase" evidence="18">
    <location>
        <begin position="25"/>
        <end position="837"/>
    </location>
</feature>
<feature type="signal peptide" evidence="18">
    <location>
        <begin position="1"/>
        <end position="24"/>
    </location>
</feature>
<dbReference type="InterPro" id="IPR036426">
    <property type="entry name" value="Bulb-type_lectin_dom_sf"/>
</dbReference>
<dbReference type="GO" id="GO:0004674">
    <property type="term" value="F:protein serine/threonine kinase activity"/>
    <property type="evidence" value="ECO:0007669"/>
    <property type="project" value="UniProtKB-KW"/>
</dbReference>
<dbReference type="InterPro" id="IPR000719">
    <property type="entry name" value="Prot_kinase_dom"/>
</dbReference>
<dbReference type="Gene3D" id="2.90.10.10">
    <property type="entry name" value="Bulb-type lectin domain"/>
    <property type="match status" value="1"/>
</dbReference>
<keyword evidence="11 17" id="KW-0472">Membrane</keyword>
<dbReference type="SUPFAM" id="SSF51110">
    <property type="entry name" value="alpha-D-mannose-specific plant lectins"/>
    <property type="match status" value="1"/>
</dbReference>
<evidence type="ECO:0000256" key="14">
    <source>
        <dbReference type="ARBA" id="ARBA00047899"/>
    </source>
</evidence>
<feature type="transmembrane region" description="Helical" evidence="17">
    <location>
        <begin position="441"/>
        <end position="462"/>
    </location>
</feature>
<sequence>MGFRHVINSWSILHVFLFITSCFCLEFTSAIDSLRVNQSIRDGDSEVLVSSGQTCKLGFFSPVNSSYRYVGVMYNIPVLTVIWVANRETPLNDSAGTVEISEDGNLVVLNGQKGIVWSSNLSNPVTNSSVHLLDTGNLVLQDNSRGMNIWESFQHASDSLMQRMRILTDLRTNEKNILTSWRNPSDPALGSFTASIEPLELPEVVIRKGGDPYWRSGPWDGQLFIGIAGMGTYLYQNGFDVVNDNPQTAYLSFTHFNASVLLYFFLNASGILQQKAWSDGYRDWDVTFSSIQNECDVYGKCGPFGFCNAQAMPICTCLPGFEPKNIDEWNAANWTSGCTRKTRLQCEKNNSAGEMGKQDGFLRLNTVKLPARVKWSPNLEADCGSQCLNNCSCIAYSFYAGIGCMLWTESLIDVQKFPSGGGDLYIRLAHSELDNKKDRKAIIATTVVFGFIFITICTYFLLKWYRGRKQKSWQLLTRKGKTYPEYSKESVLKDNLNGVKLEELPFFKFEMLSNATSNFDSSCKLGEGGFGPVYKGKLPDGQEIAVKRLARSSNQGLEEFKNEVEVISKLQHRNLVRLLGCCVESEEKMLVYEYMPNGSLDAYLFGSRKQEFLDWKIRKFIIEGICRGLLYLHRDSRLRIIHRDLKASNILLDEELNPKISDFGMARIFGGKEDQANTTRVVGTFGYMAPEYALEGKFSEKSDVYSFGVQLLEIVSGRKNTSFYNDEQAGSLIAYAWKLWNEEKITDLVEAAVYDPQLKPEIVRYAHVGLLCVEVVAQDRPNISTVLSMLSSEIVELPHPNQPAFIVHKRSPEKGSSNRSPRKFSVNDVTLTIIDGR</sequence>
<evidence type="ECO:0000256" key="10">
    <source>
        <dbReference type="ARBA" id="ARBA00022989"/>
    </source>
</evidence>
<evidence type="ECO:0000256" key="2">
    <source>
        <dbReference type="ARBA" id="ARBA00022475"/>
    </source>
</evidence>
<dbReference type="FunFam" id="2.90.10.10:FF:000005">
    <property type="entry name" value="G-type lectin S-receptor-like serine/threonine-protein kinase"/>
    <property type="match status" value="1"/>
</dbReference>
<keyword evidence="12" id="KW-1015">Disulfide bond</keyword>